<evidence type="ECO:0000313" key="3">
    <source>
        <dbReference type="Proteomes" id="UP000727407"/>
    </source>
</evidence>
<organism evidence="2 3">
    <name type="scientific">Clarias magur</name>
    <name type="common">Asian catfish</name>
    <name type="synonym">Macropteronotus magur</name>
    <dbReference type="NCBI Taxonomy" id="1594786"/>
    <lineage>
        <taxon>Eukaryota</taxon>
        <taxon>Metazoa</taxon>
        <taxon>Chordata</taxon>
        <taxon>Craniata</taxon>
        <taxon>Vertebrata</taxon>
        <taxon>Euteleostomi</taxon>
        <taxon>Actinopterygii</taxon>
        <taxon>Neopterygii</taxon>
        <taxon>Teleostei</taxon>
        <taxon>Ostariophysi</taxon>
        <taxon>Siluriformes</taxon>
        <taxon>Clariidae</taxon>
        <taxon>Clarias</taxon>
    </lineage>
</organism>
<gene>
    <name evidence="2" type="ORF">DAT39_016273</name>
</gene>
<dbReference type="InterPro" id="IPR046341">
    <property type="entry name" value="SET_dom_sf"/>
</dbReference>
<dbReference type="AlphaFoldDB" id="A0A8J4XC61"/>
<dbReference type="PROSITE" id="PS50280">
    <property type="entry name" value="SET"/>
    <property type="match status" value="1"/>
</dbReference>
<accession>A0A8J4XC61</accession>
<proteinExistence type="predicted"/>
<name>A0A8J4XC61_CLAMG</name>
<feature type="non-terminal residue" evidence="2">
    <location>
        <position position="1"/>
    </location>
</feature>
<dbReference type="SUPFAM" id="SSF82199">
    <property type="entry name" value="SET domain"/>
    <property type="match status" value="1"/>
</dbReference>
<feature type="domain" description="SET" evidence="1">
    <location>
        <begin position="1"/>
        <end position="64"/>
    </location>
</feature>
<sequence>IYRSKRCEEYIDGAREVHANWMRYVNCARNDAEQNLVAFQYRGGILYRCCRPINPGQELLVWYEEEYAKELSPAFDYLWNKKSSTN</sequence>
<reference evidence="2" key="1">
    <citation type="submission" date="2020-07" db="EMBL/GenBank/DDBJ databases">
        <title>Clarias magur genome sequencing, assembly and annotation.</title>
        <authorList>
            <person name="Kushwaha B."/>
            <person name="Kumar R."/>
            <person name="Das P."/>
            <person name="Joshi C.G."/>
            <person name="Kumar D."/>
            <person name="Nagpure N.S."/>
            <person name="Pandey M."/>
            <person name="Agarwal S."/>
            <person name="Srivastava S."/>
            <person name="Singh M."/>
            <person name="Sahoo L."/>
            <person name="Jayasankar P."/>
            <person name="Meher P.K."/>
            <person name="Koringa P.G."/>
            <person name="Iquebal M.A."/>
            <person name="Das S.P."/>
            <person name="Bit A."/>
            <person name="Patnaik S."/>
            <person name="Patel N."/>
            <person name="Shah T.M."/>
            <person name="Hinsu A."/>
            <person name="Jena J.K."/>
        </authorList>
    </citation>
    <scope>NUCLEOTIDE SEQUENCE</scope>
    <source>
        <strain evidence="2">CIFAMagur01</strain>
        <tissue evidence="2">Testis</tissue>
    </source>
</reference>
<dbReference type="InterPro" id="IPR001214">
    <property type="entry name" value="SET_dom"/>
</dbReference>
<evidence type="ECO:0000313" key="2">
    <source>
        <dbReference type="EMBL" id="KAF5894030.1"/>
    </source>
</evidence>
<comment type="caution">
    <text evidence="2">The sequence shown here is derived from an EMBL/GenBank/DDBJ whole genome shotgun (WGS) entry which is preliminary data.</text>
</comment>
<protein>
    <submittedName>
        <fullName evidence="2">Histone-lysine N-methyltransferase PRDM9-like</fullName>
    </submittedName>
</protein>
<dbReference type="Proteomes" id="UP000727407">
    <property type="component" value="Unassembled WGS sequence"/>
</dbReference>
<dbReference type="Pfam" id="PF21549">
    <property type="entry name" value="PRDM2_PR"/>
    <property type="match status" value="1"/>
</dbReference>
<evidence type="ECO:0000259" key="1">
    <source>
        <dbReference type="PROSITE" id="PS50280"/>
    </source>
</evidence>
<keyword evidence="3" id="KW-1185">Reference proteome</keyword>
<feature type="non-terminal residue" evidence="2">
    <location>
        <position position="86"/>
    </location>
</feature>
<dbReference type="Gene3D" id="2.170.270.10">
    <property type="entry name" value="SET domain"/>
    <property type="match status" value="1"/>
</dbReference>
<dbReference type="EMBL" id="QNUK01000397">
    <property type="protein sequence ID" value="KAF5894030.1"/>
    <property type="molecule type" value="Genomic_DNA"/>
</dbReference>
<dbReference type="OrthoDB" id="9439903at2759"/>